<comment type="caution">
    <text evidence="2">The sequence shown here is derived from an EMBL/GenBank/DDBJ whole genome shotgun (WGS) entry which is preliminary data.</text>
</comment>
<dbReference type="Pfam" id="PF20327">
    <property type="entry name" value="DUF6622"/>
    <property type="match status" value="1"/>
</dbReference>
<evidence type="ECO:0000256" key="1">
    <source>
        <dbReference type="SAM" id="Phobius"/>
    </source>
</evidence>
<reference evidence="2 3" key="1">
    <citation type="submission" date="2020-06" db="EMBL/GenBank/DDBJ databases">
        <authorList>
            <person name="Qiu C."/>
            <person name="Liu Z."/>
        </authorList>
    </citation>
    <scope>NUCLEOTIDE SEQUENCE [LARGE SCALE GENOMIC DNA]</scope>
    <source>
        <strain evidence="2 3">EM 1</strain>
    </source>
</reference>
<dbReference type="Proteomes" id="UP000588051">
    <property type="component" value="Unassembled WGS sequence"/>
</dbReference>
<dbReference type="InterPro" id="IPR046730">
    <property type="entry name" value="DUF6622"/>
</dbReference>
<feature type="transmembrane region" description="Helical" evidence="1">
    <location>
        <begin position="34"/>
        <end position="54"/>
    </location>
</feature>
<gene>
    <name evidence="2" type="ORF">HV832_01870</name>
</gene>
<keyword evidence="1" id="KW-0812">Transmembrane</keyword>
<protein>
    <recommendedName>
        <fullName evidence="4">Transmembrane protein</fullName>
    </recommendedName>
</protein>
<evidence type="ECO:0000313" key="2">
    <source>
        <dbReference type="EMBL" id="NVO76581.1"/>
    </source>
</evidence>
<keyword evidence="3" id="KW-1185">Reference proteome</keyword>
<sequence>MLQQILTHTPVWVWVLLGFLIYRGIKASQDREMSFWALTIIPVVMLLLSLQGLIQHFGLQLQLLGPWMLSLLLTGALAMKYSTPDSIRILPAKIVFLKGSWLPLILMLSIFTLKYAENILIIMQPALRGDLIFTLVCSIVFGITNGLFFGKVFAAFYLLSQKDGMQAA</sequence>
<keyword evidence="1" id="KW-0472">Membrane</keyword>
<proteinExistence type="predicted"/>
<evidence type="ECO:0000313" key="3">
    <source>
        <dbReference type="Proteomes" id="UP000588051"/>
    </source>
</evidence>
<name>A0A850QAI3_9BURK</name>
<evidence type="ECO:0008006" key="4">
    <source>
        <dbReference type="Google" id="ProtNLM"/>
    </source>
</evidence>
<feature type="transmembrane region" description="Helical" evidence="1">
    <location>
        <begin position="131"/>
        <end position="159"/>
    </location>
</feature>
<organism evidence="2 3">
    <name type="scientific">Undibacterium oligocarboniphilum</name>
    <dbReference type="NCBI Taxonomy" id="666702"/>
    <lineage>
        <taxon>Bacteria</taxon>
        <taxon>Pseudomonadati</taxon>
        <taxon>Pseudomonadota</taxon>
        <taxon>Betaproteobacteria</taxon>
        <taxon>Burkholderiales</taxon>
        <taxon>Oxalobacteraceae</taxon>
        <taxon>Undibacterium</taxon>
    </lineage>
</organism>
<feature type="transmembrane region" description="Helical" evidence="1">
    <location>
        <begin position="90"/>
        <end position="111"/>
    </location>
</feature>
<dbReference type="AlphaFoldDB" id="A0A850QAI3"/>
<feature type="transmembrane region" description="Helical" evidence="1">
    <location>
        <begin position="60"/>
        <end position="78"/>
    </location>
</feature>
<dbReference type="EMBL" id="JABXYJ010000001">
    <property type="protein sequence ID" value="NVO76581.1"/>
    <property type="molecule type" value="Genomic_DNA"/>
</dbReference>
<feature type="transmembrane region" description="Helical" evidence="1">
    <location>
        <begin position="6"/>
        <end position="22"/>
    </location>
</feature>
<accession>A0A850QAI3</accession>
<keyword evidence="1" id="KW-1133">Transmembrane helix</keyword>